<dbReference type="EMBL" id="JAVAMP010000013">
    <property type="protein sequence ID" value="MDP5276315.1"/>
    <property type="molecule type" value="Genomic_DNA"/>
</dbReference>
<evidence type="ECO:0000259" key="2">
    <source>
        <dbReference type="Pfam" id="PF07833"/>
    </source>
</evidence>
<dbReference type="Proteomes" id="UP001231941">
    <property type="component" value="Unassembled WGS sequence"/>
</dbReference>
<dbReference type="Pfam" id="PF07833">
    <property type="entry name" value="Cu_amine_oxidN1"/>
    <property type="match status" value="1"/>
</dbReference>
<dbReference type="InterPro" id="IPR036582">
    <property type="entry name" value="Mao_N_sf"/>
</dbReference>
<dbReference type="SUPFAM" id="SSF55383">
    <property type="entry name" value="Copper amine oxidase, domain N"/>
    <property type="match status" value="1"/>
</dbReference>
<sequence length="342" mass="38067">MKHAKLFSITLLGTLLTIGNSTYANTGNINPISNLNEEDFQIELYTTQNMPYKVEVNGSFLSNEATPYLNKNNILMIPLRAVATALDYEVIWDDQLKTVELLKENNKLELIIDQEIQNFSYEFRSGIVYVDIDYIKSKLLASLSISDTGIVSIQEVDQDSEQDVNTETGVITSISTQNDQTTLVEINGFEYGVSLVISDQTQIISEDGKRLTINDLSLGAEIQVEHDLIMTMSIPPMTNAQKIIVNGTVIDQQQGTVGTISEMKIVDEVPQFTVLGQKIGEHGYDEIKLNISETTVIINLEDQKELSFDELSEGTKVYAFFGPRVTKSLPPIGTADVILIER</sequence>
<keyword evidence="4" id="KW-1185">Reference proteome</keyword>
<evidence type="ECO:0000256" key="1">
    <source>
        <dbReference type="SAM" id="SignalP"/>
    </source>
</evidence>
<dbReference type="RefSeq" id="WP_305993624.1">
    <property type="nucleotide sequence ID" value="NZ_JAVAMP010000013.1"/>
</dbReference>
<feature type="domain" description="Copper amine oxidase-like N-terminal" evidence="2">
    <location>
        <begin position="56"/>
        <end position="115"/>
    </location>
</feature>
<accession>A0ABT9J5N4</accession>
<dbReference type="InterPro" id="IPR012854">
    <property type="entry name" value="Cu_amine_oxidase-like_N"/>
</dbReference>
<name>A0ABT9J5N4_9BACL</name>
<dbReference type="Gene3D" id="3.30.457.10">
    <property type="entry name" value="Copper amine oxidase-like, N-terminal domain"/>
    <property type="match status" value="1"/>
</dbReference>
<evidence type="ECO:0000313" key="4">
    <source>
        <dbReference type="Proteomes" id="UP001231941"/>
    </source>
</evidence>
<organism evidence="3 4">
    <name type="scientific">Chengkuizengella axinellae</name>
    <dbReference type="NCBI Taxonomy" id="3064388"/>
    <lineage>
        <taxon>Bacteria</taxon>
        <taxon>Bacillati</taxon>
        <taxon>Bacillota</taxon>
        <taxon>Bacilli</taxon>
        <taxon>Bacillales</taxon>
        <taxon>Paenibacillaceae</taxon>
        <taxon>Chengkuizengella</taxon>
    </lineage>
</organism>
<keyword evidence="1" id="KW-0732">Signal</keyword>
<protein>
    <submittedName>
        <fullName evidence="3">Stalk domain-containing protein</fullName>
    </submittedName>
</protein>
<evidence type="ECO:0000313" key="3">
    <source>
        <dbReference type="EMBL" id="MDP5276315.1"/>
    </source>
</evidence>
<proteinExistence type="predicted"/>
<feature type="signal peptide" evidence="1">
    <location>
        <begin position="1"/>
        <end position="24"/>
    </location>
</feature>
<comment type="caution">
    <text evidence="3">The sequence shown here is derived from an EMBL/GenBank/DDBJ whole genome shotgun (WGS) entry which is preliminary data.</text>
</comment>
<feature type="chain" id="PRO_5047374647" evidence="1">
    <location>
        <begin position="25"/>
        <end position="342"/>
    </location>
</feature>
<reference evidence="3 4" key="1">
    <citation type="submission" date="2023-08" db="EMBL/GenBank/DDBJ databases">
        <authorList>
            <person name="Park J.-S."/>
        </authorList>
    </citation>
    <scope>NUCLEOTIDE SEQUENCE [LARGE SCALE GENOMIC DNA]</scope>
    <source>
        <strain evidence="3 4">2205SS18-9</strain>
    </source>
</reference>
<gene>
    <name evidence="3" type="ORF">Q5Y73_19665</name>
</gene>